<dbReference type="GO" id="GO:0003677">
    <property type="term" value="F:DNA binding"/>
    <property type="evidence" value="ECO:0007669"/>
    <property type="project" value="UniProtKB-KW"/>
</dbReference>
<keyword evidence="6" id="KW-1185">Reference proteome</keyword>
<dbReference type="PANTHER" id="PTHR43537">
    <property type="entry name" value="TRANSCRIPTIONAL REGULATOR, GNTR FAMILY"/>
    <property type="match status" value="1"/>
</dbReference>
<dbReference type="Gene3D" id="1.20.120.530">
    <property type="entry name" value="GntR ligand-binding domain-like"/>
    <property type="match status" value="1"/>
</dbReference>
<evidence type="ECO:0000313" key="6">
    <source>
        <dbReference type="Proteomes" id="UP000464751"/>
    </source>
</evidence>
<dbReference type="Pfam" id="PF00392">
    <property type="entry name" value="GntR"/>
    <property type="match status" value="1"/>
</dbReference>
<dbReference type="SUPFAM" id="SSF48008">
    <property type="entry name" value="GntR ligand-binding domain-like"/>
    <property type="match status" value="1"/>
</dbReference>
<dbReference type="EMBL" id="CP048630">
    <property type="protein sequence ID" value="QIB34586.1"/>
    <property type="molecule type" value="Genomic_DNA"/>
</dbReference>
<organism evidence="5 6">
    <name type="scientific">Ancylobacter pratisalsi</name>
    <dbReference type="NCBI Taxonomy" id="1745854"/>
    <lineage>
        <taxon>Bacteria</taxon>
        <taxon>Pseudomonadati</taxon>
        <taxon>Pseudomonadota</taxon>
        <taxon>Alphaproteobacteria</taxon>
        <taxon>Hyphomicrobiales</taxon>
        <taxon>Xanthobacteraceae</taxon>
        <taxon>Ancylobacter</taxon>
    </lineage>
</organism>
<dbReference type="Gene3D" id="1.10.10.10">
    <property type="entry name" value="Winged helix-like DNA-binding domain superfamily/Winged helix DNA-binding domain"/>
    <property type="match status" value="1"/>
</dbReference>
<protein>
    <submittedName>
        <fullName evidence="5">FCD domain-containing protein</fullName>
    </submittedName>
</protein>
<reference evidence="5 6" key="1">
    <citation type="submission" date="2020-02" db="EMBL/GenBank/DDBJ databases">
        <authorList>
            <person name="Li G."/>
        </authorList>
    </citation>
    <scope>NUCLEOTIDE SEQUENCE [LARGE SCALE GENOMIC DNA]</scope>
    <source>
        <strain evidence="5 6">DSM 102029</strain>
    </source>
</reference>
<sequence>MSQAPIHAIKRNRLFDQIAEHLSQMIYSGELKVGDTLPSERELMERFQVGRPAVREALLWLNKKGLISVSGGERARVTAPDPKDILDQLSGAAHFLLSQPQGVQLFQQTRLLVEVALAREAARSASDEQIAELQTLLVANLASVDIPDFVQTDDAFHFAVARVAGNPVINALYEGVLELLQDQRHTALKDPRAMAAARKCHEAIFQSIATHDPDRAEAEMRQHLHLVETYYWAVRSQKP</sequence>
<dbReference type="PANTHER" id="PTHR43537:SF5">
    <property type="entry name" value="UXU OPERON TRANSCRIPTIONAL REGULATOR"/>
    <property type="match status" value="1"/>
</dbReference>
<evidence type="ECO:0000256" key="2">
    <source>
        <dbReference type="ARBA" id="ARBA00023125"/>
    </source>
</evidence>
<dbReference type="InterPro" id="IPR000524">
    <property type="entry name" value="Tscrpt_reg_HTH_GntR"/>
</dbReference>
<dbReference type="GO" id="GO:0003700">
    <property type="term" value="F:DNA-binding transcription factor activity"/>
    <property type="evidence" value="ECO:0007669"/>
    <property type="project" value="InterPro"/>
</dbReference>
<evidence type="ECO:0000313" key="5">
    <source>
        <dbReference type="EMBL" id="QIB34586.1"/>
    </source>
</evidence>
<feature type="domain" description="HTH gntR-type" evidence="4">
    <location>
        <begin position="12"/>
        <end position="80"/>
    </location>
</feature>
<keyword evidence="3" id="KW-0804">Transcription</keyword>
<dbReference type="InterPro" id="IPR036390">
    <property type="entry name" value="WH_DNA-bd_sf"/>
</dbReference>
<dbReference type="PROSITE" id="PS50949">
    <property type="entry name" value="HTH_GNTR"/>
    <property type="match status" value="1"/>
</dbReference>
<accession>A0A6P1YPF4</accession>
<dbReference type="InterPro" id="IPR036388">
    <property type="entry name" value="WH-like_DNA-bd_sf"/>
</dbReference>
<keyword evidence="1" id="KW-0805">Transcription regulation</keyword>
<proteinExistence type="predicted"/>
<dbReference type="PRINTS" id="PR00035">
    <property type="entry name" value="HTHGNTR"/>
</dbReference>
<dbReference type="SMART" id="SM00345">
    <property type="entry name" value="HTH_GNTR"/>
    <property type="match status" value="1"/>
</dbReference>
<keyword evidence="2" id="KW-0238">DNA-binding</keyword>
<dbReference type="InterPro" id="IPR011711">
    <property type="entry name" value="GntR_C"/>
</dbReference>
<gene>
    <name evidence="5" type="ORF">G3A50_13325</name>
</gene>
<dbReference type="RefSeq" id="WP_163075729.1">
    <property type="nucleotide sequence ID" value="NZ_CP048630.1"/>
</dbReference>
<dbReference type="Pfam" id="PF07729">
    <property type="entry name" value="FCD"/>
    <property type="match status" value="1"/>
</dbReference>
<evidence type="ECO:0000259" key="4">
    <source>
        <dbReference type="PROSITE" id="PS50949"/>
    </source>
</evidence>
<dbReference type="SUPFAM" id="SSF46785">
    <property type="entry name" value="Winged helix' DNA-binding domain"/>
    <property type="match status" value="1"/>
</dbReference>
<dbReference type="CDD" id="cd07377">
    <property type="entry name" value="WHTH_GntR"/>
    <property type="match status" value="1"/>
</dbReference>
<dbReference type="KEGG" id="apra:G3A50_13325"/>
<evidence type="ECO:0000256" key="3">
    <source>
        <dbReference type="ARBA" id="ARBA00023163"/>
    </source>
</evidence>
<dbReference type="InterPro" id="IPR008920">
    <property type="entry name" value="TF_FadR/GntR_C"/>
</dbReference>
<dbReference type="AlphaFoldDB" id="A0A6P1YPF4"/>
<dbReference type="Proteomes" id="UP000464751">
    <property type="component" value="Chromosome"/>
</dbReference>
<evidence type="ECO:0000256" key="1">
    <source>
        <dbReference type="ARBA" id="ARBA00023015"/>
    </source>
</evidence>
<dbReference type="SMART" id="SM00895">
    <property type="entry name" value="FCD"/>
    <property type="match status" value="1"/>
</dbReference>
<name>A0A6P1YPF4_9HYPH</name>